<comment type="caution">
    <text evidence="2">Lacks conserved residue(s) required for the propagation of feature annotation.</text>
</comment>
<feature type="chain" id="PRO_5044828485" description="CUB domain-containing protein" evidence="4">
    <location>
        <begin position="27"/>
        <end position="824"/>
    </location>
</feature>
<evidence type="ECO:0000256" key="1">
    <source>
        <dbReference type="ARBA" id="ARBA00023157"/>
    </source>
</evidence>
<evidence type="ECO:0000259" key="5">
    <source>
        <dbReference type="PROSITE" id="PS01180"/>
    </source>
</evidence>
<dbReference type="SMART" id="SM00042">
    <property type="entry name" value="CUB"/>
    <property type="match status" value="1"/>
</dbReference>
<dbReference type="Gene3D" id="2.60.120.290">
    <property type="entry name" value="Spermadhesin, CUB domain"/>
    <property type="match status" value="2"/>
</dbReference>
<keyword evidence="7" id="KW-1185">Reference proteome</keyword>
<feature type="compositionally biased region" description="Low complexity" evidence="3">
    <location>
        <begin position="329"/>
        <end position="355"/>
    </location>
</feature>
<dbReference type="InterPro" id="IPR035914">
    <property type="entry name" value="Sperma_CUB_dom_sf"/>
</dbReference>
<feature type="signal peptide" evidence="4">
    <location>
        <begin position="1"/>
        <end position="26"/>
    </location>
</feature>
<dbReference type="Pfam" id="PF00431">
    <property type="entry name" value="CUB"/>
    <property type="match status" value="1"/>
</dbReference>
<dbReference type="PROSITE" id="PS01180">
    <property type="entry name" value="CUB"/>
    <property type="match status" value="1"/>
</dbReference>
<evidence type="ECO:0000256" key="3">
    <source>
        <dbReference type="SAM" id="MobiDB-lite"/>
    </source>
</evidence>
<dbReference type="Proteomes" id="UP001516400">
    <property type="component" value="Unassembled WGS sequence"/>
</dbReference>
<evidence type="ECO:0000256" key="4">
    <source>
        <dbReference type="SAM" id="SignalP"/>
    </source>
</evidence>
<comment type="caution">
    <text evidence="6">The sequence shown here is derived from an EMBL/GenBank/DDBJ whole genome shotgun (WGS) entry which is preliminary data.</text>
</comment>
<evidence type="ECO:0000256" key="2">
    <source>
        <dbReference type="PROSITE-ProRule" id="PRU00059"/>
    </source>
</evidence>
<dbReference type="InterPro" id="IPR000859">
    <property type="entry name" value="CUB_dom"/>
</dbReference>
<dbReference type="PANTHER" id="PTHR47537:SF3">
    <property type="entry name" value="CUB DOMAIN-CONTAINING PROTEIN"/>
    <property type="match status" value="1"/>
</dbReference>
<accession>A0ABD2PH42</accession>
<dbReference type="EMBL" id="JABFTP020000186">
    <property type="protein sequence ID" value="KAL3290264.1"/>
    <property type="molecule type" value="Genomic_DNA"/>
</dbReference>
<evidence type="ECO:0000313" key="7">
    <source>
        <dbReference type="Proteomes" id="UP001516400"/>
    </source>
</evidence>
<evidence type="ECO:0000313" key="6">
    <source>
        <dbReference type="EMBL" id="KAL3290264.1"/>
    </source>
</evidence>
<dbReference type="CDD" id="cd00041">
    <property type="entry name" value="CUB"/>
    <property type="match status" value="1"/>
</dbReference>
<keyword evidence="1 2" id="KW-1015">Disulfide bond</keyword>
<proteinExistence type="predicted"/>
<dbReference type="InterPro" id="IPR053207">
    <property type="entry name" value="Non-NMDA_GluR_Accessory"/>
</dbReference>
<dbReference type="AlphaFoldDB" id="A0ABD2PH42"/>
<gene>
    <name evidence="6" type="ORF">HHI36_023614</name>
</gene>
<reference evidence="6 7" key="1">
    <citation type="journal article" date="2021" name="BMC Biol.">
        <title>Horizontally acquired antibacterial genes associated with adaptive radiation of ladybird beetles.</title>
        <authorList>
            <person name="Li H.S."/>
            <person name="Tang X.F."/>
            <person name="Huang Y.H."/>
            <person name="Xu Z.Y."/>
            <person name="Chen M.L."/>
            <person name="Du X.Y."/>
            <person name="Qiu B.Y."/>
            <person name="Chen P.T."/>
            <person name="Zhang W."/>
            <person name="Slipinski A."/>
            <person name="Escalona H.E."/>
            <person name="Waterhouse R.M."/>
            <person name="Zwick A."/>
            <person name="Pang H."/>
        </authorList>
    </citation>
    <scope>NUCLEOTIDE SEQUENCE [LARGE SCALE GENOMIC DNA]</scope>
    <source>
        <strain evidence="6">SYSU2018</strain>
    </source>
</reference>
<dbReference type="SUPFAM" id="SSF49854">
    <property type="entry name" value="Spermadhesin, CUB domain"/>
    <property type="match status" value="1"/>
</dbReference>
<protein>
    <recommendedName>
        <fullName evidence="5">CUB domain-containing protein</fullName>
    </recommendedName>
</protein>
<name>A0ABD2PH42_9CUCU</name>
<feature type="disulfide bond" evidence="2">
    <location>
        <begin position="204"/>
        <end position="231"/>
    </location>
</feature>
<feature type="domain" description="CUB" evidence="5">
    <location>
        <begin position="204"/>
        <end position="318"/>
    </location>
</feature>
<organism evidence="6 7">
    <name type="scientific">Cryptolaemus montrouzieri</name>
    <dbReference type="NCBI Taxonomy" id="559131"/>
    <lineage>
        <taxon>Eukaryota</taxon>
        <taxon>Metazoa</taxon>
        <taxon>Ecdysozoa</taxon>
        <taxon>Arthropoda</taxon>
        <taxon>Hexapoda</taxon>
        <taxon>Insecta</taxon>
        <taxon>Pterygota</taxon>
        <taxon>Neoptera</taxon>
        <taxon>Endopterygota</taxon>
        <taxon>Coleoptera</taxon>
        <taxon>Polyphaga</taxon>
        <taxon>Cucujiformia</taxon>
        <taxon>Coccinelloidea</taxon>
        <taxon>Coccinellidae</taxon>
        <taxon>Scymninae</taxon>
        <taxon>Scymnini</taxon>
        <taxon>Cryptolaemus</taxon>
    </lineage>
</organism>
<sequence>MAISNLICRTIFLWSLWFLLPSLSDAQQLMWTTIYVDGNNQIDLWTQKAKGCQCSWDKNSYECACCVEDGGCPCGKRFPNRCAQCGLEFHCDHMCNVTIISTELKEKSGKTFGQIKSPSLQGPDACTYTLVPGQNERVEIQIYRIVNVGRHNGTKITEKTSRSQFLAYFSFTALNNTEGLAFRPKGGMRLQNTDCDWLYQDFACNKSILAGIPCILASPGYPGIYPPHRQCKYHITTSNENVLVKISFTALSLPTNCKSDYISIYQGSTRSSPLLTKICGNQRKTMEYSGSNLLLEFSSGAQRAPFNFNGFVANLKFLWRNITTEVSSTPAPNVTEPVPTTTSTPSTTTSVTVVPGRKNPTAASSGCDIFISGNNSRYGYFDSREYEWYPICRLIFHGRSTDVVHISLFNYRLRSPSCKTVIEVIDSNVEDKRSIVERICSPNIRQSKEQSEGHAIQKTFLSSENSIIITFRRMSNSASTSEAEFLSGAYYFHDEQLSGTMLPKTLCDVRYNGATSPLAGMIDNPGSQYLFKTLDGPLMCRQQFIPAVNQSISIKVQTLENSSKEPSCSTQCGDHGCRCVSRSPLKNIDHLMLLGENDFTIACLCGPSLLEWLPVSVRTWGSLTILYSIARYNWNNKGLTFSASYSFNTDGICGEHVYTVHSGEITMNNPSSAENLNNFNYQSCTWILHSNVERQLELDISSTQNRPCNAWNITVHDYDPDAQKNHLGSTLYTFCSRDNSKLFMLPWKLNTVVVRLFTISRTLPQFKVKWKSQVIRARYPSSPAPNAISPSVRVEPSLLGLLYLLYFLGRRLCFVFFETRIIFR</sequence>
<feature type="region of interest" description="Disordered" evidence="3">
    <location>
        <begin position="329"/>
        <end position="357"/>
    </location>
</feature>
<keyword evidence="4" id="KW-0732">Signal</keyword>
<dbReference type="PANTHER" id="PTHR47537">
    <property type="entry name" value="CUBILIN"/>
    <property type="match status" value="1"/>
</dbReference>